<protein>
    <submittedName>
        <fullName evidence="2">VOC family protein</fullName>
    </submittedName>
</protein>
<dbReference type="RefSeq" id="WP_207468168.1">
    <property type="nucleotide sequence ID" value="NZ_JAFNAW010000019.1"/>
</dbReference>
<feature type="domain" description="VOC" evidence="1">
    <location>
        <begin position="1"/>
        <end position="118"/>
    </location>
</feature>
<name>A0ABV7IGP8_9RHOB</name>
<evidence type="ECO:0000313" key="2">
    <source>
        <dbReference type="EMBL" id="MFC3169173.1"/>
    </source>
</evidence>
<gene>
    <name evidence="2" type="ORF">ACFOD7_14065</name>
</gene>
<proteinExistence type="predicted"/>
<dbReference type="PROSITE" id="PS51819">
    <property type="entry name" value="VOC"/>
    <property type="match status" value="1"/>
</dbReference>
<comment type="caution">
    <text evidence="2">The sequence shown here is derived from an EMBL/GenBank/DDBJ whole genome shotgun (WGS) entry which is preliminary data.</text>
</comment>
<dbReference type="InterPro" id="IPR037523">
    <property type="entry name" value="VOC_core"/>
</dbReference>
<dbReference type="InterPro" id="IPR029068">
    <property type="entry name" value="Glyas_Bleomycin-R_OHBP_Dase"/>
</dbReference>
<dbReference type="EMBL" id="JBHRTE010000056">
    <property type="protein sequence ID" value="MFC3169173.1"/>
    <property type="molecule type" value="Genomic_DNA"/>
</dbReference>
<dbReference type="Pfam" id="PF00903">
    <property type="entry name" value="Glyoxalase"/>
    <property type="match status" value="1"/>
</dbReference>
<dbReference type="Proteomes" id="UP001595557">
    <property type="component" value="Unassembled WGS sequence"/>
</dbReference>
<evidence type="ECO:0000313" key="3">
    <source>
        <dbReference type="Proteomes" id="UP001595557"/>
    </source>
</evidence>
<organism evidence="2 3">
    <name type="scientific">Paracoccus fontiphilus</name>
    <dbReference type="NCBI Taxonomy" id="1815556"/>
    <lineage>
        <taxon>Bacteria</taxon>
        <taxon>Pseudomonadati</taxon>
        <taxon>Pseudomonadota</taxon>
        <taxon>Alphaproteobacteria</taxon>
        <taxon>Rhodobacterales</taxon>
        <taxon>Paracoccaceae</taxon>
        <taxon>Paracoccus</taxon>
    </lineage>
</organism>
<dbReference type="Gene3D" id="3.10.180.10">
    <property type="entry name" value="2,3-Dihydroxybiphenyl 1,2-Dioxygenase, domain 1"/>
    <property type="match status" value="1"/>
</dbReference>
<dbReference type="InterPro" id="IPR004360">
    <property type="entry name" value="Glyas_Fos-R_dOase_dom"/>
</dbReference>
<dbReference type="CDD" id="cd07262">
    <property type="entry name" value="VOC_like"/>
    <property type="match status" value="1"/>
</dbReference>
<keyword evidence="3" id="KW-1185">Reference proteome</keyword>
<dbReference type="SUPFAM" id="SSF54593">
    <property type="entry name" value="Glyoxalase/Bleomycin resistance protein/Dihydroxybiphenyl dioxygenase"/>
    <property type="match status" value="1"/>
</dbReference>
<dbReference type="PANTHER" id="PTHR35006">
    <property type="entry name" value="GLYOXALASE FAMILY PROTEIN (AFU_ORTHOLOGUE AFUA_5G14830)"/>
    <property type="match status" value="1"/>
</dbReference>
<reference evidence="3" key="1">
    <citation type="journal article" date="2019" name="Int. J. Syst. Evol. Microbiol.">
        <title>The Global Catalogue of Microorganisms (GCM) 10K type strain sequencing project: providing services to taxonomists for standard genome sequencing and annotation.</title>
        <authorList>
            <consortium name="The Broad Institute Genomics Platform"/>
            <consortium name="The Broad Institute Genome Sequencing Center for Infectious Disease"/>
            <person name="Wu L."/>
            <person name="Ma J."/>
        </authorList>
    </citation>
    <scope>NUCLEOTIDE SEQUENCE [LARGE SCALE GENOMIC DNA]</scope>
    <source>
        <strain evidence="3">KCTC 52239</strain>
    </source>
</reference>
<sequence length="124" mass="12975">MIDHIGIPAADIGAARRFYEAALAPLGIRVLKEQGGGQVLHFGTVHPVFSLTAAGRAQPIHVAFAAPDRAAVRAFHKAALAAGGRDNGAPGLRAQYHPDYYGAFVIDPDGNNIEAVCHKPEDAA</sequence>
<evidence type="ECO:0000259" key="1">
    <source>
        <dbReference type="PROSITE" id="PS51819"/>
    </source>
</evidence>
<dbReference type="PANTHER" id="PTHR35006:SF2">
    <property type="entry name" value="GLYOXALASE FAMILY PROTEIN (AFU_ORTHOLOGUE AFUA_5G14830)"/>
    <property type="match status" value="1"/>
</dbReference>
<accession>A0ABV7IGP8</accession>